<keyword evidence="8" id="KW-1185">Reference proteome</keyword>
<dbReference type="Proteomes" id="UP000242146">
    <property type="component" value="Unassembled WGS sequence"/>
</dbReference>
<dbReference type="GO" id="GO:0050660">
    <property type="term" value="F:flavin adenine dinucleotide binding"/>
    <property type="evidence" value="ECO:0007669"/>
    <property type="project" value="TreeGrafter"/>
</dbReference>
<dbReference type="GO" id="GO:0005737">
    <property type="term" value="C:cytoplasm"/>
    <property type="evidence" value="ECO:0007669"/>
    <property type="project" value="TreeGrafter"/>
</dbReference>
<feature type="region of interest" description="Disordered" evidence="5">
    <location>
        <begin position="470"/>
        <end position="506"/>
    </location>
</feature>
<dbReference type="PRINTS" id="PR00368">
    <property type="entry name" value="FADPNR"/>
</dbReference>
<proteinExistence type="inferred from homology"/>
<dbReference type="STRING" id="101127.A0A1X2GT53"/>
<gene>
    <name evidence="7" type="ORF">DM01DRAFT_1317348</name>
</gene>
<dbReference type="InterPro" id="IPR023753">
    <property type="entry name" value="FAD/NAD-binding_dom"/>
</dbReference>
<protein>
    <submittedName>
        <fullName evidence="7">FAD/NAD(P)-binding domain-containing protein</fullName>
    </submittedName>
</protein>
<reference evidence="7 8" key="1">
    <citation type="submission" date="2016-07" db="EMBL/GenBank/DDBJ databases">
        <title>Pervasive Adenine N6-methylation of Active Genes in Fungi.</title>
        <authorList>
            <consortium name="DOE Joint Genome Institute"/>
            <person name="Mondo S.J."/>
            <person name="Dannebaum R.O."/>
            <person name="Kuo R.C."/>
            <person name="Labutti K."/>
            <person name="Haridas S."/>
            <person name="Kuo A."/>
            <person name="Salamov A."/>
            <person name="Ahrendt S.R."/>
            <person name="Lipzen A."/>
            <person name="Sullivan W."/>
            <person name="Andreopoulos W.B."/>
            <person name="Clum A."/>
            <person name="Lindquist E."/>
            <person name="Daum C."/>
            <person name="Ramamoorthy G.K."/>
            <person name="Gryganskyi A."/>
            <person name="Culley D."/>
            <person name="Magnuson J.K."/>
            <person name="James T.Y."/>
            <person name="O'Malley M.A."/>
            <person name="Stajich J.E."/>
            <person name="Spatafora J.W."/>
            <person name="Visel A."/>
            <person name="Grigoriev I.V."/>
        </authorList>
    </citation>
    <scope>NUCLEOTIDE SEQUENCE [LARGE SCALE GENOMIC DNA]</scope>
    <source>
        <strain evidence="7 8">NRRL 3301</strain>
    </source>
</reference>
<evidence type="ECO:0000259" key="6">
    <source>
        <dbReference type="Pfam" id="PF07992"/>
    </source>
</evidence>
<dbReference type="Pfam" id="PF07992">
    <property type="entry name" value="Pyr_redox_2"/>
    <property type="match status" value="1"/>
</dbReference>
<evidence type="ECO:0000256" key="2">
    <source>
        <dbReference type="ARBA" id="ARBA00022630"/>
    </source>
</evidence>
<feature type="compositionally biased region" description="Polar residues" evidence="5">
    <location>
        <begin position="497"/>
        <end position="506"/>
    </location>
</feature>
<dbReference type="PANTHER" id="PTHR43735:SF3">
    <property type="entry name" value="FERROPTOSIS SUPPRESSOR PROTEIN 1"/>
    <property type="match status" value="1"/>
</dbReference>
<feature type="domain" description="FAD/NAD(P)-binding" evidence="6">
    <location>
        <begin position="78"/>
        <end position="360"/>
    </location>
</feature>
<evidence type="ECO:0000256" key="5">
    <source>
        <dbReference type="SAM" id="MobiDB-lite"/>
    </source>
</evidence>
<comment type="caution">
    <text evidence="7">The sequence shown here is derived from an EMBL/GenBank/DDBJ whole genome shotgun (WGS) entry which is preliminary data.</text>
</comment>
<accession>A0A1X2GT53</accession>
<dbReference type="Gene3D" id="3.50.50.100">
    <property type="match status" value="1"/>
</dbReference>
<evidence type="ECO:0000313" key="8">
    <source>
        <dbReference type="Proteomes" id="UP000242146"/>
    </source>
</evidence>
<dbReference type="OrthoDB" id="202203at2759"/>
<dbReference type="PANTHER" id="PTHR43735">
    <property type="entry name" value="APOPTOSIS-INDUCING FACTOR 1"/>
    <property type="match status" value="1"/>
</dbReference>
<sequence length="572" mass="62862">MEGSPMELNVTTKKTVASKIEQFQWTIIDKPVAIGILYETEREVMAMLHGRLSDYLQTQNEPVSNIMKVPSMDRSRIRVCIIGGGFVGFTVASILDPMPAFHVTLVDSKASFEYTPGVLKKLVNPGGSTSLRVNHDSYIHNGQVIIGYACEVDERATEIMVNDEWLSFDYLVIGTGSSYNASIKSTDISTLYRLSGLEDWHAELLAAETILIIGGGLVGCELASEIMQTRFPGKFPVKKVTIVEANESLVPRSSVENQNKALEFLTGLGVRVVCHERITEFETADACNLYIGSSGKHYEGYDKVFLTTGTVPNSGFLAHSPSLGTCVDDQGRIKVKATLQLDHWLHTHIFAGGDVTNVMEEKTGYAATLAGVCIARNICRMVKGKQPLKQGDKGTLAAPAKPLHGNIHHGGIGKQKLGSLKKAFSFLNQSWAALKYFDEIEFMKLVQGQRPQTGHGGVIGKLPRPLSFDVSSGDANKLAEKRRSKRSVPGESKQLDRGNSNQSLQQHPDDLLHALDSWSVSTDSTDSPLQVPASRHQDPLSTLNTSLQRFLDDYYLLDDYSLDFDPLPFDLK</sequence>
<keyword evidence="3" id="KW-0274">FAD</keyword>
<evidence type="ECO:0000313" key="7">
    <source>
        <dbReference type="EMBL" id="ORX60686.1"/>
    </source>
</evidence>
<organism evidence="7 8">
    <name type="scientific">Hesseltinella vesiculosa</name>
    <dbReference type="NCBI Taxonomy" id="101127"/>
    <lineage>
        <taxon>Eukaryota</taxon>
        <taxon>Fungi</taxon>
        <taxon>Fungi incertae sedis</taxon>
        <taxon>Mucoromycota</taxon>
        <taxon>Mucoromycotina</taxon>
        <taxon>Mucoromycetes</taxon>
        <taxon>Mucorales</taxon>
        <taxon>Cunninghamellaceae</taxon>
        <taxon>Hesseltinella</taxon>
    </lineage>
</organism>
<keyword evidence="4" id="KW-0560">Oxidoreductase</keyword>
<name>A0A1X2GT53_9FUNG</name>
<dbReference type="AlphaFoldDB" id="A0A1X2GT53"/>
<dbReference type="GO" id="GO:0004174">
    <property type="term" value="F:electron-transferring-flavoprotein dehydrogenase activity"/>
    <property type="evidence" value="ECO:0007669"/>
    <property type="project" value="TreeGrafter"/>
</dbReference>
<keyword evidence="2" id="KW-0285">Flavoprotein</keyword>
<dbReference type="EMBL" id="MCGT01000004">
    <property type="protein sequence ID" value="ORX60686.1"/>
    <property type="molecule type" value="Genomic_DNA"/>
</dbReference>
<comment type="similarity">
    <text evidence="1">Belongs to the FAD-dependent oxidoreductase family.</text>
</comment>
<dbReference type="InterPro" id="IPR036188">
    <property type="entry name" value="FAD/NAD-bd_sf"/>
</dbReference>
<evidence type="ECO:0000256" key="1">
    <source>
        <dbReference type="ARBA" id="ARBA00006442"/>
    </source>
</evidence>
<dbReference type="SUPFAM" id="SSF51905">
    <property type="entry name" value="FAD/NAD(P)-binding domain"/>
    <property type="match status" value="1"/>
</dbReference>
<evidence type="ECO:0000256" key="3">
    <source>
        <dbReference type="ARBA" id="ARBA00022827"/>
    </source>
</evidence>
<evidence type="ECO:0000256" key="4">
    <source>
        <dbReference type="ARBA" id="ARBA00023002"/>
    </source>
</evidence>